<proteinExistence type="inferred from homology"/>
<evidence type="ECO:0000313" key="11">
    <source>
        <dbReference type="EMBL" id="KAK9809158.1"/>
    </source>
</evidence>
<sequence length="357" mass="38226">MTSWAAVASKEAVVEPAAPAAVDPEHKTVAVVDANAVIYGVPLDRLADKAVTVPEVLEEIRDKRSRATLAALPVGLETKEPSEDSLKTVSRFARATGDLQSLSAVDIKLIALAHTLEGGAWAQLDLMAEEELAAAERAQGGASAIRGLPGEEEAGSAGESGHDVDADAASGGGGAALAGLSALSLSDAHESSHEGWEMGLRLVAPNGMHIHKLSRWVLRCSACFCVSKEIGRLFCPKCGNASLDKVEVVVGPDGAEQYGIRKRHILRGTRFSLPKPVGGKNNQQPILREDVLMSKLPRMHKPRTEETDPFAPEFGADSWHLRSGSQQIQYSNTAALLAGWKHNPNERRHTRTNRRKK</sequence>
<dbReference type="GO" id="GO:0031981">
    <property type="term" value="C:nuclear lumen"/>
    <property type="evidence" value="ECO:0007669"/>
    <property type="project" value="UniProtKB-ARBA"/>
</dbReference>
<evidence type="ECO:0008006" key="13">
    <source>
        <dbReference type="Google" id="ProtNLM"/>
    </source>
</evidence>
<feature type="domain" description="Ribonuclease PIN" evidence="10">
    <location>
        <begin position="31"/>
        <end position="116"/>
    </location>
</feature>
<comment type="caution">
    <text evidence="11">The sequence shown here is derived from an EMBL/GenBank/DDBJ whole genome shotgun (WGS) entry which is preliminary data.</text>
</comment>
<accession>A0AAW1PKM1</accession>
<evidence type="ECO:0000259" key="10">
    <source>
        <dbReference type="Pfam" id="PF17146"/>
    </source>
</evidence>
<name>A0AAW1PKM1_9CHLO</name>
<dbReference type="SUPFAM" id="SSF144206">
    <property type="entry name" value="NOB1 zinc finger-like"/>
    <property type="match status" value="1"/>
</dbReference>
<evidence type="ECO:0000259" key="9">
    <source>
        <dbReference type="Pfam" id="PF08772"/>
    </source>
</evidence>
<keyword evidence="7" id="KW-0539">Nucleus</keyword>
<dbReference type="PANTHER" id="PTHR12814">
    <property type="entry name" value="RNA-BINDING PROTEIN NOB1"/>
    <property type="match status" value="1"/>
</dbReference>
<dbReference type="AlphaFoldDB" id="A0AAW1PKM1"/>
<dbReference type="InterPro" id="IPR017117">
    <property type="entry name" value="Nob1_euk"/>
</dbReference>
<dbReference type="Gene3D" id="6.20.210.10">
    <property type="entry name" value="Nin one binding (NOB1), Zn-ribbon-like"/>
    <property type="match status" value="1"/>
</dbReference>
<keyword evidence="3" id="KW-0540">Nuclease</keyword>
<protein>
    <recommendedName>
        <fullName evidence="13">RNA-binding protein NOB1</fullName>
    </recommendedName>
</protein>
<reference evidence="11 12" key="1">
    <citation type="journal article" date="2024" name="Nat. Commun.">
        <title>Phylogenomics reveals the evolutionary origins of lichenization in chlorophyte algae.</title>
        <authorList>
            <person name="Puginier C."/>
            <person name="Libourel C."/>
            <person name="Otte J."/>
            <person name="Skaloud P."/>
            <person name="Haon M."/>
            <person name="Grisel S."/>
            <person name="Petersen M."/>
            <person name="Berrin J.G."/>
            <person name="Delaux P.M."/>
            <person name="Dal Grande F."/>
            <person name="Keller J."/>
        </authorList>
    </citation>
    <scope>NUCLEOTIDE SEQUENCE [LARGE SCALE GENOMIC DNA]</scope>
    <source>
        <strain evidence="11 12">SAG 2043</strain>
    </source>
</reference>
<feature type="domain" description="Nin one binding (NOB1) Zn-ribbon-like" evidence="9">
    <location>
        <begin position="210"/>
        <end position="279"/>
    </location>
</feature>
<evidence type="ECO:0000256" key="5">
    <source>
        <dbReference type="ARBA" id="ARBA00022801"/>
    </source>
</evidence>
<dbReference type="Gene3D" id="3.40.50.1010">
    <property type="entry name" value="5'-nuclease"/>
    <property type="match status" value="1"/>
</dbReference>
<dbReference type="GO" id="GO:0046872">
    <property type="term" value="F:metal ion binding"/>
    <property type="evidence" value="ECO:0007669"/>
    <property type="project" value="UniProtKB-KW"/>
</dbReference>
<evidence type="ECO:0000313" key="12">
    <source>
        <dbReference type="Proteomes" id="UP001489004"/>
    </source>
</evidence>
<comment type="similarity">
    <text evidence="2">Belongs to the NOB1 family.</text>
</comment>
<evidence type="ECO:0000256" key="2">
    <source>
        <dbReference type="ARBA" id="ARBA00005858"/>
    </source>
</evidence>
<dbReference type="Proteomes" id="UP001489004">
    <property type="component" value="Unassembled WGS sequence"/>
</dbReference>
<dbReference type="InterPro" id="IPR014881">
    <property type="entry name" value="NOB1_Zn-bd"/>
</dbReference>
<evidence type="ECO:0000256" key="4">
    <source>
        <dbReference type="ARBA" id="ARBA00022723"/>
    </source>
</evidence>
<dbReference type="CDD" id="cd09876">
    <property type="entry name" value="PIN_Nob1-like"/>
    <property type="match status" value="1"/>
</dbReference>
<dbReference type="InterPro" id="IPR039907">
    <property type="entry name" value="NOB1"/>
</dbReference>
<organism evidence="11 12">
    <name type="scientific">[Myrmecia] bisecta</name>
    <dbReference type="NCBI Taxonomy" id="41462"/>
    <lineage>
        <taxon>Eukaryota</taxon>
        <taxon>Viridiplantae</taxon>
        <taxon>Chlorophyta</taxon>
        <taxon>core chlorophytes</taxon>
        <taxon>Trebouxiophyceae</taxon>
        <taxon>Trebouxiales</taxon>
        <taxon>Trebouxiaceae</taxon>
        <taxon>Myrmecia</taxon>
    </lineage>
</organism>
<dbReference type="PANTHER" id="PTHR12814:SF2">
    <property type="entry name" value="RNA-BINDING PROTEIN NOB1"/>
    <property type="match status" value="1"/>
</dbReference>
<gene>
    <name evidence="11" type="ORF">WJX72_010386</name>
</gene>
<dbReference type="GO" id="GO:0030688">
    <property type="term" value="C:preribosome, small subunit precursor"/>
    <property type="evidence" value="ECO:0007669"/>
    <property type="project" value="TreeGrafter"/>
</dbReference>
<keyword evidence="6" id="KW-0862">Zinc</keyword>
<dbReference type="FunFam" id="3.40.50.1010:FF:000020">
    <property type="entry name" value="20S-pre-rRNA D-site endonuclease NOB1"/>
    <property type="match status" value="1"/>
</dbReference>
<evidence type="ECO:0000256" key="7">
    <source>
        <dbReference type="ARBA" id="ARBA00023242"/>
    </source>
</evidence>
<dbReference type="Pfam" id="PF17146">
    <property type="entry name" value="PIN_6"/>
    <property type="match status" value="1"/>
</dbReference>
<dbReference type="PIRSF" id="PIRSF037125">
    <property type="entry name" value="D-site_20S_pre-rRNA_nuclease"/>
    <property type="match status" value="1"/>
</dbReference>
<evidence type="ECO:0000256" key="3">
    <source>
        <dbReference type="ARBA" id="ARBA00022722"/>
    </source>
</evidence>
<dbReference type="GO" id="GO:0004521">
    <property type="term" value="F:RNA endonuclease activity"/>
    <property type="evidence" value="ECO:0007669"/>
    <property type="project" value="InterPro"/>
</dbReference>
<dbReference type="EMBL" id="JALJOR010000011">
    <property type="protein sequence ID" value="KAK9809158.1"/>
    <property type="molecule type" value="Genomic_DNA"/>
</dbReference>
<dbReference type="GO" id="GO:0005737">
    <property type="term" value="C:cytoplasm"/>
    <property type="evidence" value="ECO:0007669"/>
    <property type="project" value="UniProtKB-ARBA"/>
</dbReference>
<evidence type="ECO:0000256" key="6">
    <source>
        <dbReference type="ARBA" id="ARBA00022833"/>
    </source>
</evidence>
<keyword evidence="4" id="KW-0479">Metal-binding</keyword>
<feature type="region of interest" description="Disordered" evidence="8">
    <location>
        <begin position="146"/>
        <end position="168"/>
    </location>
</feature>
<keyword evidence="5" id="KW-0378">Hydrolase</keyword>
<evidence type="ECO:0000256" key="1">
    <source>
        <dbReference type="ARBA" id="ARBA00004123"/>
    </source>
</evidence>
<dbReference type="GO" id="GO:0016787">
    <property type="term" value="F:hydrolase activity"/>
    <property type="evidence" value="ECO:0007669"/>
    <property type="project" value="UniProtKB-KW"/>
</dbReference>
<dbReference type="InterPro" id="IPR033411">
    <property type="entry name" value="Ribonuclease_PIN"/>
</dbReference>
<dbReference type="GO" id="GO:0030490">
    <property type="term" value="P:maturation of SSU-rRNA"/>
    <property type="evidence" value="ECO:0007669"/>
    <property type="project" value="TreeGrafter"/>
</dbReference>
<comment type="subcellular location">
    <subcellularLocation>
        <location evidence="1">Nucleus</location>
    </subcellularLocation>
</comment>
<dbReference type="Pfam" id="PF08772">
    <property type="entry name" value="Zn_ribbon_NOB1"/>
    <property type="match status" value="1"/>
</dbReference>
<keyword evidence="12" id="KW-1185">Reference proteome</keyword>
<dbReference type="InterPro" id="IPR036283">
    <property type="entry name" value="NOB1_Zf-like_sf"/>
</dbReference>
<evidence type="ECO:0000256" key="8">
    <source>
        <dbReference type="SAM" id="MobiDB-lite"/>
    </source>
</evidence>